<organism evidence="11 12">
    <name type="scientific">Allacma fusca</name>
    <dbReference type="NCBI Taxonomy" id="39272"/>
    <lineage>
        <taxon>Eukaryota</taxon>
        <taxon>Metazoa</taxon>
        <taxon>Ecdysozoa</taxon>
        <taxon>Arthropoda</taxon>
        <taxon>Hexapoda</taxon>
        <taxon>Collembola</taxon>
        <taxon>Symphypleona</taxon>
        <taxon>Sminthuridae</taxon>
        <taxon>Allacma</taxon>
    </lineage>
</organism>
<evidence type="ECO:0000256" key="2">
    <source>
        <dbReference type="ARBA" id="ARBA00004275"/>
    </source>
</evidence>
<keyword evidence="5" id="KW-0560">Oxidoreductase</keyword>
<dbReference type="InterPro" id="IPR051935">
    <property type="entry name" value="HSDL2"/>
</dbReference>
<gene>
    <name evidence="11" type="ORF">AFUS01_LOCUS46565</name>
</gene>
<dbReference type="Pfam" id="PF02036">
    <property type="entry name" value="SCP2"/>
    <property type="match status" value="1"/>
</dbReference>
<keyword evidence="6" id="KW-0496">Mitochondrion</keyword>
<dbReference type="FunFam" id="3.40.50.720:FF:000301">
    <property type="entry name" value="Hydroxysteroid dehydrogenase like 2"/>
    <property type="match status" value="1"/>
</dbReference>
<comment type="subcellular location">
    <subcellularLocation>
        <location evidence="1">Mitochondrion</location>
    </subcellularLocation>
    <subcellularLocation>
        <location evidence="2">Peroxisome</location>
    </subcellularLocation>
</comment>
<keyword evidence="7" id="KW-0576">Peroxisome</keyword>
<evidence type="ECO:0000256" key="7">
    <source>
        <dbReference type="ARBA" id="ARBA00023140"/>
    </source>
</evidence>
<evidence type="ECO:0000313" key="11">
    <source>
        <dbReference type="EMBL" id="CAG7837450.1"/>
    </source>
</evidence>
<evidence type="ECO:0000256" key="4">
    <source>
        <dbReference type="ARBA" id="ARBA00022857"/>
    </source>
</evidence>
<dbReference type="PANTHER" id="PTHR42808">
    <property type="entry name" value="HYDROXYSTEROID DEHYDROGENASE-LIKE PROTEIN 2"/>
    <property type="match status" value="1"/>
</dbReference>
<evidence type="ECO:0000259" key="10">
    <source>
        <dbReference type="Pfam" id="PF02036"/>
    </source>
</evidence>
<evidence type="ECO:0000256" key="9">
    <source>
        <dbReference type="SAM" id="MobiDB-lite"/>
    </source>
</evidence>
<dbReference type="PANTHER" id="PTHR42808:SF3">
    <property type="entry name" value="HYDROXYSTEROID DEHYDROGENASE-LIKE PROTEIN 2"/>
    <property type="match status" value="1"/>
</dbReference>
<proteinExistence type="inferred from homology"/>
<feature type="domain" description="SCP2" evidence="10">
    <location>
        <begin position="339"/>
        <end position="428"/>
    </location>
</feature>
<dbReference type="EMBL" id="CAJVCH010571414">
    <property type="protein sequence ID" value="CAG7837450.1"/>
    <property type="molecule type" value="Genomic_DNA"/>
</dbReference>
<evidence type="ECO:0000256" key="6">
    <source>
        <dbReference type="ARBA" id="ARBA00023128"/>
    </source>
</evidence>
<accession>A0A8J2PU76</accession>
<dbReference type="Pfam" id="PF00106">
    <property type="entry name" value="adh_short"/>
    <property type="match status" value="1"/>
</dbReference>
<keyword evidence="4" id="KW-0521">NADP</keyword>
<dbReference type="GO" id="GO:0016491">
    <property type="term" value="F:oxidoreductase activity"/>
    <property type="evidence" value="ECO:0007669"/>
    <property type="project" value="UniProtKB-KW"/>
</dbReference>
<name>A0A8J2PU76_9HEXA</name>
<dbReference type="InterPro" id="IPR003033">
    <property type="entry name" value="SCP2_sterol-bd_dom"/>
</dbReference>
<evidence type="ECO:0000256" key="1">
    <source>
        <dbReference type="ARBA" id="ARBA00004173"/>
    </source>
</evidence>
<evidence type="ECO:0000313" key="12">
    <source>
        <dbReference type="Proteomes" id="UP000708208"/>
    </source>
</evidence>
<comment type="caution">
    <text evidence="11">The sequence shown here is derived from an EMBL/GenBank/DDBJ whole genome shotgun (WGS) entry which is preliminary data.</text>
</comment>
<dbReference type="GO" id="GO:0005739">
    <property type="term" value="C:mitochondrion"/>
    <property type="evidence" value="ECO:0007669"/>
    <property type="project" value="UniProtKB-SubCell"/>
</dbReference>
<comment type="similarity">
    <text evidence="3">Belongs to the short-chain dehydrogenases/reductases (SDR) family.</text>
</comment>
<protein>
    <recommendedName>
        <fullName evidence="8">Hydroxysteroid dehydrogenase-like protein 2</fullName>
    </recommendedName>
</protein>
<evidence type="ECO:0000256" key="3">
    <source>
        <dbReference type="ARBA" id="ARBA00006484"/>
    </source>
</evidence>
<keyword evidence="12" id="KW-1185">Reference proteome</keyword>
<dbReference type="OrthoDB" id="5327538at2759"/>
<feature type="region of interest" description="Disordered" evidence="9">
    <location>
        <begin position="301"/>
        <end position="331"/>
    </location>
</feature>
<dbReference type="AlphaFoldDB" id="A0A8J2PU76"/>
<dbReference type="InterPro" id="IPR002347">
    <property type="entry name" value="SDR_fam"/>
</dbReference>
<evidence type="ECO:0000256" key="5">
    <source>
        <dbReference type="ARBA" id="ARBA00023002"/>
    </source>
</evidence>
<dbReference type="GO" id="GO:0005777">
    <property type="term" value="C:peroxisome"/>
    <property type="evidence" value="ECO:0007669"/>
    <property type="project" value="UniProtKB-SubCell"/>
</dbReference>
<sequence>MIKNTGKLAGRTAVISGASRGIGREIALKLAKDKVNIVIAAKTAEAHPKLPGTIFSVAKEIEAAGGRALPCVVDVRDEKSVIEAVEKAVKEFGGIDILVNNASAISLTKTPDTEMKRYDLMHQINGRGTFLLSKACIPYLKLGQNPHILNLSPPLNLSQRWFANNLAYTMSKYNMSMIALGLSEELRGDGIAANALWPKTAIFTAAMEMLAGGKSIASQCRRPEIMADAAYAILTRDSHKFTGNFVIDEDILKEEGVTDFSPYAYEPDKELMPDFFLDEKCNNSVHASQYVIAGVTGSPVNAPSSTSSSASSEAAPAAPASSDGSPVGDIMNSIQGKLSPELVKSINAIFQFDVKGDTGGQYYIDLKNGSGSVGKGESPDKPNVTLTMAEDVFTKVFTGKMSPTTAYMMGKLKLKGDATKAMALEKLMGKMKSKL</sequence>
<reference evidence="11" key="1">
    <citation type="submission" date="2021-06" db="EMBL/GenBank/DDBJ databases">
        <authorList>
            <person name="Hodson N. C."/>
            <person name="Mongue J. A."/>
            <person name="Jaron S. K."/>
        </authorList>
    </citation>
    <scope>NUCLEOTIDE SEQUENCE</scope>
</reference>
<dbReference type="NCBIfam" id="NF006133">
    <property type="entry name" value="PRK08278.1"/>
    <property type="match status" value="1"/>
</dbReference>
<dbReference type="CDD" id="cd09762">
    <property type="entry name" value="HSDL2_SDR_c"/>
    <property type="match status" value="1"/>
</dbReference>
<evidence type="ECO:0000256" key="8">
    <source>
        <dbReference type="ARBA" id="ARBA00040243"/>
    </source>
</evidence>
<feature type="compositionally biased region" description="Low complexity" evidence="9">
    <location>
        <begin position="301"/>
        <end position="326"/>
    </location>
</feature>
<dbReference type="Proteomes" id="UP000708208">
    <property type="component" value="Unassembled WGS sequence"/>
</dbReference>